<dbReference type="Proteomes" id="UP000254807">
    <property type="component" value="Unassembled WGS sequence"/>
</dbReference>
<dbReference type="EMBL" id="UFYW01000001">
    <property type="protein sequence ID" value="STD82063.1"/>
    <property type="molecule type" value="Genomic_DNA"/>
</dbReference>
<protein>
    <recommendedName>
        <fullName evidence="4">DUF961 domain-containing protein</fullName>
    </recommendedName>
</protein>
<reference evidence="2 3" key="1">
    <citation type="submission" date="2018-06" db="EMBL/GenBank/DDBJ databases">
        <authorList>
            <consortium name="Pathogen Informatics"/>
            <person name="Doyle S."/>
        </authorList>
    </citation>
    <scope>NUCLEOTIDE SEQUENCE [LARGE SCALE GENOMIC DNA]</scope>
    <source>
        <strain evidence="2 3">NCTC12360</strain>
    </source>
</reference>
<organism evidence="2 3">
    <name type="scientific">Enterococcus gallinarum</name>
    <dbReference type="NCBI Taxonomy" id="1353"/>
    <lineage>
        <taxon>Bacteria</taxon>
        <taxon>Bacillati</taxon>
        <taxon>Bacillota</taxon>
        <taxon>Bacilli</taxon>
        <taxon>Lactobacillales</taxon>
        <taxon>Enterococcaceae</taxon>
        <taxon>Enterococcus</taxon>
    </lineage>
</organism>
<dbReference type="OrthoDB" id="2189288at2"/>
<dbReference type="RefSeq" id="WP_010729316.1">
    <property type="nucleotide sequence ID" value="NZ_JARPZP010000069.1"/>
</dbReference>
<evidence type="ECO:0000313" key="2">
    <source>
        <dbReference type="EMBL" id="STD82063.1"/>
    </source>
</evidence>
<dbReference type="AlphaFoldDB" id="A0A376GVS1"/>
<keyword evidence="3" id="KW-1185">Reference proteome</keyword>
<proteinExistence type="predicted"/>
<name>A0A376GVS1_ENTGA</name>
<evidence type="ECO:0008006" key="4">
    <source>
        <dbReference type="Google" id="ProtNLM"/>
    </source>
</evidence>
<evidence type="ECO:0000256" key="1">
    <source>
        <dbReference type="SAM" id="MobiDB-lite"/>
    </source>
</evidence>
<feature type="region of interest" description="Disordered" evidence="1">
    <location>
        <begin position="117"/>
        <end position="150"/>
    </location>
</feature>
<evidence type="ECO:0000313" key="3">
    <source>
        <dbReference type="Proteomes" id="UP000254807"/>
    </source>
</evidence>
<dbReference type="Gene3D" id="2.40.50.390">
    <property type="entry name" value="Conjugative transposon protein, DUF961"/>
    <property type="match status" value="1"/>
</dbReference>
<sequence length="150" mass="17023">MGLKFPNNYDITEALDETCLGAVRFGALEESDRVFDNETGDYTGEIRSQRAQLVFGNPDEPKIARRVKFPADVDLTGFKRRDPVKLIDPEYHVVYIPAQDGNREYSDLVIYAKGLEKVEAPTNNPNMKQSQEKGLDQKQPSVDSKEKEKK</sequence>
<gene>
    <name evidence="2" type="ORF">NCTC12360_00482</name>
</gene>
<dbReference type="InterPro" id="IPR038620">
    <property type="entry name" value="YdcP-like_sf"/>
</dbReference>
<accession>A0A376GVS1</accession>